<dbReference type="CDD" id="cd12148">
    <property type="entry name" value="fungal_TF_MHR"/>
    <property type="match status" value="1"/>
</dbReference>
<dbReference type="OMA" id="HINMEFF"/>
<sequence length="379" mass="43099">MLSQELAQVESEISHSTDAEFMVRGAGLIKFKETDEPRFLGPSSGITITRLVMEIAKQNTNSKSIKEVVNEATAQEIKYAFTLESQKPTSKIYPMISSVAEPNLPPRELAYRLIDIFMAKVGVAVKLCQDLGLTDEATITKSPSGPLDCLELDMRRRLFWIITSMEYGLSHSLGRPSAFAVTHDHINMEFFSMVDDRFITRGGILPGGQPIMKKCIAIHFFKMRLLQAEIRRTLYLKKRDRPLDDKDPWFTTMLAKLDRWVTSCPKNDEGSGLSELWFTGRRNTMIVFMFRPSPQIPEPSLEAARRCYDASTFNIKMHKTQVATGSVDLTWVFTQSVFMALNTILWSLSYPSIRQEHTIDEVKSHIAVALDIIIGLWHR</sequence>
<dbReference type="SMART" id="SM00906">
    <property type="entry name" value="Fungal_trans"/>
    <property type="match status" value="1"/>
</dbReference>
<keyword evidence="5" id="KW-0238">DNA-binding</keyword>
<dbReference type="EMBL" id="GG692425">
    <property type="protein sequence ID" value="EER40723.1"/>
    <property type="molecule type" value="Genomic_DNA"/>
</dbReference>
<evidence type="ECO:0000259" key="8">
    <source>
        <dbReference type="SMART" id="SM00906"/>
    </source>
</evidence>
<evidence type="ECO:0000313" key="10">
    <source>
        <dbReference type="Proteomes" id="UP000002624"/>
    </source>
</evidence>
<dbReference type="GO" id="GO:0043565">
    <property type="term" value="F:sequence-specific DNA binding"/>
    <property type="evidence" value="ECO:0007669"/>
    <property type="project" value="TreeGrafter"/>
</dbReference>
<dbReference type="GO" id="GO:0006351">
    <property type="term" value="P:DNA-templated transcription"/>
    <property type="evidence" value="ECO:0007669"/>
    <property type="project" value="InterPro"/>
</dbReference>
<keyword evidence="6" id="KW-0804">Transcription</keyword>
<feature type="domain" description="Xylanolytic transcriptional activator regulatory" evidence="8">
    <location>
        <begin position="117"/>
        <end position="197"/>
    </location>
</feature>
<evidence type="ECO:0000256" key="5">
    <source>
        <dbReference type="ARBA" id="ARBA00023125"/>
    </source>
</evidence>
<dbReference type="InterPro" id="IPR007219">
    <property type="entry name" value="XnlR_reg_dom"/>
</dbReference>
<evidence type="ECO:0000256" key="4">
    <source>
        <dbReference type="ARBA" id="ARBA00023015"/>
    </source>
</evidence>
<dbReference type="Proteomes" id="UP000002624">
    <property type="component" value="Unassembled WGS sequence"/>
</dbReference>
<keyword evidence="2" id="KW-0479">Metal-binding</keyword>
<dbReference type="GO" id="GO:0000981">
    <property type="term" value="F:DNA-binding transcription factor activity, RNA polymerase II-specific"/>
    <property type="evidence" value="ECO:0007669"/>
    <property type="project" value="TreeGrafter"/>
</dbReference>
<dbReference type="GO" id="GO:0008270">
    <property type="term" value="F:zinc ion binding"/>
    <property type="evidence" value="ECO:0007669"/>
    <property type="project" value="InterPro"/>
</dbReference>
<keyword evidence="4" id="KW-0805">Transcription regulation</keyword>
<dbReference type="PANTHER" id="PTHR47782:SF8">
    <property type="entry name" value="ZN(II)2CYS6 TRANSCRIPTION FACTOR (EUROFUNG)"/>
    <property type="match status" value="1"/>
</dbReference>
<evidence type="ECO:0000313" key="9">
    <source>
        <dbReference type="EMBL" id="EER40723.1"/>
    </source>
</evidence>
<dbReference type="GO" id="GO:0045944">
    <property type="term" value="P:positive regulation of transcription by RNA polymerase II"/>
    <property type="evidence" value="ECO:0007669"/>
    <property type="project" value="TreeGrafter"/>
</dbReference>
<dbReference type="OrthoDB" id="5416384at2759"/>
<gene>
    <name evidence="9" type="ORF">HCDG_05312</name>
</gene>
<dbReference type="PANTHER" id="PTHR47782">
    <property type="entry name" value="ZN(II)2CYS6 TRANSCRIPTION FACTOR (EUROFUNG)-RELATED"/>
    <property type="match status" value="1"/>
</dbReference>
<name>C6HFX2_AJECH</name>
<dbReference type="GO" id="GO:0005634">
    <property type="term" value="C:nucleus"/>
    <property type="evidence" value="ECO:0007669"/>
    <property type="project" value="UniProtKB-SubCell"/>
</dbReference>
<dbReference type="HOGENOM" id="CLU_729514_0_0_1"/>
<dbReference type="eggNOG" id="ENOG502RVD5">
    <property type="taxonomic scope" value="Eukaryota"/>
</dbReference>
<dbReference type="VEuPathDB" id="FungiDB:HCDG_05312"/>
<dbReference type="AlphaFoldDB" id="C6HFX2"/>
<reference evidence="10" key="1">
    <citation type="submission" date="2009-05" db="EMBL/GenBank/DDBJ databases">
        <title>The genome sequence of Ajellomyces capsulatus strain H143.</title>
        <authorList>
            <person name="Champion M."/>
            <person name="Cuomo C.A."/>
            <person name="Ma L.-J."/>
            <person name="Henn M.R."/>
            <person name="Sil A."/>
            <person name="Goldman B."/>
            <person name="Young S.K."/>
            <person name="Kodira C.D."/>
            <person name="Zeng Q."/>
            <person name="Koehrsen M."/>
            <person name="Alvarado L."/>
            <person name="Berlin A.M."/>
            <person name="Borenstein D."/>
            <person name="Chen Z."/>
            <person name="Engels R."/>
            <person name="Freedman E."/>
            <person name="Gellesch M."/>
            <person name="Goldberg J."/>
            <person name="Griggs A."/>
            <person name="Gujja S."/>
            <person name="Heiman D.I."/>
            <person name="Hepburn T.A."/>
            <person name="Howarth C."/>
            <person name="Jen D."/>
            <person name="Larson L."/>
            <person name="Lewis B."/>
            <person name="Mehta T."/>
            <person name="Park D."/>
            <person name="Pearson M."/>
            <person name="Roberts A."/>
            <person name="Saif S."/>
            <person name="Shea T.D."/>
            <person name="Shenoy N."/>
            <person name="Sisk P."/>
            <person name="Stolte C."/>
            <person name="Sykes S."/>
            <person name="Walk T."/>
            <person name="White J."/>
            <person name="Yandava C."/>
            <person name="Klein B."/>
            <person name="McEwen J.G."/>
            <person name="Puccia R."/>
            <person name="Goldman G.H."/>
            <person name="Felipe M.S."/>
            <person name="Nino-Vega G."/>
            <person name="San-Blas G."/>
            <person name="Taylor J.W."/>
            <person name="Mendoza L."/>
            <person name="Galagan J.E."/>
            <person name="Nusbaum C."/>
            <person name="Birren B.W."/>
        </authorList>
    </citation>
    <scope>NUCLEOTIDE SEQUENCE [LARGE SCALE GENOMIC DNA]</scope>
    <source>
        <strain evidence="10">H143</strain>
    </source>
</reference>
<evidence type="ECO:0000256" key="1">
    <source>
        <dbReference type="ARBA" id="ARBA00004123"/>
    </source>
</evidence>
<keyword evidence="3" id="KW-0862">Zinc</keyword>
<evidence type="ECO:0000256" key="2">
    <source>
        <dbReference type="ARBA" id="ARBA00022723"/>
    </source>
</evidence>
<protein>
    <submittedName>
        <fullName evidence="9">Fungal specific transcription factor</fullName>
    </submittedName>
</protein>
<organism evidence="9 10">
    <name type="scientific">Ajellomyces capsulatus (strain H143)</name>
    <name type="common">Darling's disease fungus</name>
    <name type="synonym">Histoplasma capsulatum</name>
    <dbReference type="NCBI Taxonomy" id="544712"/>
    <lineage>
        <taxon>Eukaryota</taxon>
        <taxon>Fungi</taxon>
        <taxon>Dikarya</taxon>
        <taxon>Ascomycota</taxon>
        <taxon>Pezizomycotina</taxon>
        <taxon>Eurotiomycetes</taxon>
        <taxon>Eurotiomycetidae</taxon>
        <taxon>Onygenales</taxon>
        <taxon>Ajellomycetaceae</taxon>
        <taxon>Histoplasma</taxon>
    </lineage>
</organism>
<evidence type="ECO:0000256" key="3">
    <source>
        <dbReference type="ARBA" id="ARBA00022833"/>
    </source>
</evidence>
<keyword evidence="7" id="KW-0539">Nucleus</keyword>
<dbReference type="Pfam" id="PF04082">
    <property type="entry name" value="Fungal_trans"/>
    <property type="match status" value="1"/>
</dbReference>
<dbReference type="STRING" id="544712.C6HFX2"/>
<proteinExistence type="predicted"/>
<accession>C6HFX2</accession>
<evidence type="ECO:0000256" key="7">
    <source>
        <dbReference type="ARBA" id="ARBA00023242"/>
    </source>
</evidence>
<dbReference type="InterPro" id="IPR052202">
    <property type="entry name" value="Yeast_MetPath_Reg"/>
</dbReference>
<evidence type="ECO:0000256" key="6">
    <source>
        <dbReference type="ARBA" id="ARBA00023163"/>
    </source>
</evidence>
<comment type="subcellular location">
    <subcellularLocation>
        <location evidence="1">Nucleus</location>
    </subcellularLocation>
</comment>